<dbReference type="PaxDb" id="55529-EKX46342"/>
<proteinExistence type="predicted"/>
<gene>
    <name evidence="1" type="ORF">GUITHDRAFT_152479</name>
</gene>
<reference evidence="3" key="2">
    <citation type="submission" date="2012-11" db="EMBL/GenBank/DDBJ databases">
        <authorList>
            <person name="Kuo A."/>
            <person name="Curtis B.A."/>
            <person name="Tanifuji G."/>
            <person name="Burki F."/>
            <person name="Gruber A."/>
            <person name="Irimia M."/>
            <person name="Maruyama S."/>
            <person name="Arias M.C."/>
            <person name="Ball S.G."/>
            <person name="Gile G.H."/>
            <person name="Hirakawa Y."/>
            <person name="Hopkins J.F."/>
            <person name="Rensing S.A."/>
            <person name="Schmutz J."/>
            <person name="Symeonidi A."/>
            <person name="Elias M."/>
            <person name="Eveleigh R.J."/>
            <person name="Herman E.K."/>
            <person name="Klute M.J."/>
            <person name="Nakayama T."/>
            <person name="Obornik M."/>
            <person name="Reyes-Prieto A."/>
            <person name="Armbrust E.V."/>
            <person name="Aves S.J."/>
            <person name="Beiko R.G."/>
            <person name="Coutinho P."/>
            <person name="Dacks J.B."/>
            <person name="Durnford D.G."/>
            <person name="Fast N.M."/>
            <person name="Green B.R."/>
            <person name="Grisdale C."/>
            <person name="Hempe F."/>
            <person name="Henrissat B."/>
            <person name="Hoppner M.P."/>
            <person name="Ishida K.-I."/>
            <person name="Kim E."/>
            <person name="Koreny L."/>
            <person name="Kroth P.G."/>
            <person name="Liu Y."/>
            <person name="Malik S.-B."/>
            <person name="Maier U.G."/>
            <person name="McRose D."/>
            <person name="Mock T."/>
            <person name="Neilson J.A."/>
            <person name="Onodera N.T."/>
            <person name="Poole A.M."/>
            <person name="Pritham E.J."/>
            <person name="Richards T.A."/>
            <person name="Rocap G."/>
            <person name="Roy S.W."/>
            <person name="Sarai C."/>
            <person name="Schaack S."/>
            <person name="Shirato S."/>
            <person name="Slamovits C.H."/>
            <person name="Spencer D.F."/>
            <person name="Suzuki S."/>
            <person name="Worden A.Z."/>
            <person name="Zauner S."/>
            <person name="Barry K."/>
            <person name="Bell C."/>
            <person name="Bharti A.K."/>
            <person name="Crow J.A."/>
            <person name="Grimwood J."/>
            <person name="Kramer R."/>
            <person name="Lindquist E."/>
            <person name="Lucas S."/>
            <person name="Salamov A."/>
            <person name="McFadden G.I."/>
            <person name="Lane C.E."/>
            <person name="Keeling P.J."/>
            <person name="Gray M.W."/>
            <person name="Grigoriev I.V."/>
            <person name="Archibald J.M."/>
        </authorList>
    </citation>
    <scope>NUCLEOTIDE SEQUENCE</scope>
    <source>
        <strain evidence="3">CCMP2712</strain>
    </source>
</reference>
<organism evidence="1">
    <name type="scientific">Guillardia theta (strain CCMP2712)</name>
    <name type="common">Cryptophyte</name>
    <dbReference type="NCBI Taxonomy" id="905079"/>
    <lineage>
        <taxon>Eukaryota</taxon>
        <taxon>Cryptophyceae</taxon>
        <taxon>Pyrenomonadales</taxon>
        <taxon>Geminigeraceae</taxon>
        <taxon>Guillardia</taxon>
    </lineage>
</organism>
<protein>
    <submittedName>
        <fullName evidence="1 2">Uncharacterized protein</fullName>
    </submittedName>
</protein>
<dbReference type="Proteomes" id="UP000011087">
    <property type="component" value="Unassembled WGS sequence"/>
</dbReference>
<evidence type="ECO:0000313" key="2">
    <source>
        <dbReference type="EnsemblProtists" id="EKX46342"/>
    </source>
</evidence>
<dbReference type="EMBL" id="JH992995">
    <property type="protein sequence ID" value="EKX46342.1"/>
    <property type="molecule type" value="Genomic_DNA"/>
</dbReference>
<evidence type="ECO:0000313" key="3">
    <source>
        <dbReference type="Proteomes" id="UP000011087"/>
    </source>
</evidence>
<reference evidence="2" key="3">
    <citation type="submission" date="2015-06" db="UniProtKB">
        <authorList>
            <consortium name="EnsemblProtists"/>
        </authorList>
    </citation>
    <scope>IDENTIFICATION</scope>
</reference>
<name>L1JDI4_GUITC</name>
<dbReference type="GeneID" id="17303014"/>
<dbReference type="EnsemblProtists" id="EKX46342">
    <property type="protein sequence ID" value="EKX46342"/>
    <property type="gene ID" value="GUITHDRAFT_152479"/>
</dbReference>
<dbReference type="KEGG" id="gtt:GUITHDRAFT_152479"/>
<evidence type="ECO:0000313" key="1">
    <source>
        <dbReference type="EMBL" id="EKX46342.1"/>
    </source>
</evidence>
<reference evidence="1 3" key="1">
    <citation type="journal article" date="2012" name="Nature">
        <title>Algal genomes reveal evolutionary mosaicism and the fate of nucleomorphs.</title>
        <authorList>
            <consortium name="DOE Joint Genome Institute"/>
            <person name="Curtis B.A."/>
            <person name="Tanifuji G."/>
            <person name="Burki F."/>
            <person name="Gruber A."/>
            <person name="Irimia M."/>
            <person name="Maruyama S."/>
            <person name="Arias M.C."/>
            <person name="Ball S.G."/>
            <person name="Gile G.H."/>
            <person name="Hirakawa Y."/>
            <person name="Hopkins J.F."/>
            <person name="Kuo A."/>
            <person name="Rensing S.A."/>
            <person name="Schmutz J."/>
            <person name="Symeonidi A."/>
            <person name="Elias M."/>
            <person name="Eveleigh R.J."/>
            <person name="Herman E.K."/>
            <person name="Klute M.J."/>
            <person name="Nakayama T."/>
            <person name="Obornik M."/>
            <person name="Reyes-Prieto A."/>
            <person name="Armbrust E.V."/>
            <person name="Aves S.J."/>
            <person name="Beiko R.G."/>
            <person name="Coutinho P."/>
            <person name="Dacks J.B."/>
            <person name="Durnford D.G."/>
            <person name="Fast N.M."/>
            <person name="Green B.R."/>
            <person name="Grisdale C.J."/>
            <person name="Hempel F."/>
            <person name="Henrissat B."/>
            <person name="Hoppner M.P."/>
            <person name="Ishida K."/>
            <person name="Kim E."/>
            <person name="Koreny L."/>
            <person name="Kroth P.G."/>
            <person name="Liu Y."/>
            <person name="Malik S.B."/>
            <person name="Maier U.G."/>
            <person name="McRose D."/>
            <person name="Mock T."/>
            <person name="Neilson J.A."/>
            <person name="Onodera N.T."/>
            <person name="Poole A.M."/>
            <person name="Pritham E.J."/>
            <person name="Richards T.A."/>
            <person name="Rocap G."/>
            <person name="Roy S.W."/>
            <person name="Sarai C."/>
            <person name="Schaack S."/>
            <person name="Shirato S."/>
            <person name="Slamovits C.H."/>
            <person name="Spencer D.F."/>
            <person name="Suzuki S."/>
            <person name="Worden A.Z."/>
            <person name="Zauner S."/>
            <person name="Barry K."/>
            <person name="Bell C."/>
            <person name="Bharti A.K."/>
            <person name="Crow J.A."/>
            <person name="Grimwood J."/>
            <person name="Kramer R."/>
            <person name="Lindquist E."/>
            <person name="Lucas S."/>
            <person name="Salamov A."/>
            <person name="McFadden G.I."/>
            <person name="Lane C.E."/>
            <person name="Keeling P.J."/>
            <person name="Gray M.W."/>
            <person name="Grigoriev I.V."/>
            <person name="Archibald J.M."/>
        </authorList>
    </citation>
    <scope>NUCLEOTIDE SEQUENCE</scope>
    <source>
        <strain evidence="1 3">CCMP2712</strain>
    </source>
</reference>
<dbReference type="HOGENOM" id="CLU_2627175_0_0_1"/>
<keyword evidence="3" id="KW-1185">Reference proteome</keyword>
<dbReference type="RefSeq" id="XP_005833322.1">
    <property type="nucleotide sequence ID" value="XM_005833265.1"/>
</dbReference>
<accession>L1JDI4</accession>
<sequence length="91" mass="10069">MCAQLTSNVIAMSTHRSLQHAPAGSFQNSSAACSPAPFNISAERWTSFSLDKRRKLLCLANSIMMVQKKIEQRADGELAELPSIPQARREH</sequence>
<dbReference type="AlphaFoldDB" id="L1JDI4"/>